<protein>
    <submittedName>
        <fullName evidence="1">Uncharacterized protein</fullName>
    </submittedName>
</protein>
<dbReference type="RefSeq" id="WP_122443354.1">
    <property type="nucleotide sequence ID" value="NZ_UPHP01000085.1"/>
</dbReference>
<evidence type="ECO:0000313" key="1">
    <source>
        <dbReference type="EMBL" id="VBA40036.1"/>
    </source>
</evidence>
<sequence>MRTPALDPISSGKPRWAERTIADFRAPGPAPAPAWAHPSHRSTVETDDVVTRLTPALVDDAGTWLTSALDRHRVATGRVADEPGGLDQRTAGACHRVVAGLAVPIKPARA</sequence>
<gene>
    <name evidence="1" type="ORF">LAUMK136_03292</name>
</gene>
<accession>A0A498Q2F0</accession>
<evidence type="ECO:0000313" key="2">
    <source>
        <dbReference type="Proteomes" id="UP000273307"/>
    </source>
</evidence>
<organism evidence="1 2">
    <name type="scientific">Mycobacterium attenuatum</name>
    <dbReference type="NCBI Taxonomy" id="2341086"/>
    <lineage>
        <taxon>Bacteria</taxon>
        <taxon>Bacillati</taxon>
        <taxon>Actinomycetota</taxon>
        <taxon>Actinomycetes</taxon>
        <taxon>Mycobacteriales</taxon>
        <taxon>Mycobacteriaceae</taxon>
        <taxon>Mycobacterium</taxon>
    </lineage>
</organism>
<keyword evidence="2" id="KW-1185">Reference proteome</keyword>
<proteinExistence type="predicted"/>
<dbReference type="AlphaFoldDB" id="A0A498Q2F0"/>
<dbReference type="OrthoDB" id="9788370at2"/>
<name>A0A498Q2F0_9MYCO</name>
<reference evidence="1 2" key="1">
    <citation type="submission" date="2018-09" db="EMBL/GenBank/DDBJ databases">
        <authorList>
            <person name="Tagini F."/>
        </authorList>
    </citation>
    <scope>NUCLEOTIDE SEQUENCE [LARGE SCALE GENOMIC DNA]</scope>
    <source>
        <strain evidence="1 2">MK136</strain>
    </source>
</reference>
<dbReference type="Proteomes" id="UP000273307">
    <property type="component" value="Unassembled WGS sequence"/>
</dbReference>
<dbReference type="EMBL" id="UPHP01000085">
    <property type="protein sequence ID" value="VBA40036.1"/>
    <property type="molecule type" value="Genomic_DNA"/>
</dbReference>